<name>A0AAV4DTK6_9GAST</name>
<gene>
    <name evidence="1" type="ORF">PoB_007385200</name>
</gene>
<organism evidence="1 2">
    <name type="scientific">Plakobranchus ocellatus</name>
    <dbReference type="NCBI Taxonomy" id="259542"/>
    <lineage>
        <taxon>Eukaryota</taxon>
        <taxon>Metazoa</taxon>
        <taxon>Spiralia</taxon>
        <taxon>Lophotrochozoa</taxon>
        <taxon>Mollusca</taxon>
        <taxon>Gastropoda</taxon>
        <taxon>Heterobranchia</taxon>
        <taxon>Euthyneura</taxon>
        <taxon>Panpulmonata</taxon>
        <taxon>Sacoglossa</taxon>
        <taxon>Placobranchoidea</taxon>
        <taxon>Plakobranchidae</taxon>
        <taxon>Plakobranchus</taxon>
    </lineage>
</organism>
<proteinExistence type="predicted"/>
<reference evidence="1 2" key="1">
    <citation type="journal article" date="2021" name="Elife">
        <title>Chloroplast acquisition without the gene transfer in kleptoplastic sea slugs, Plakobranchus ocellatus.</title>
        <authorList>
            <person name="Maeda T."/>
            <person name="Takahashi S."/>
            <person name="Yoshida T."/>
            <person name="Shimamura S."/>
            <person name="Takaki Y."/>
            <person name="Nagai Y."/>
            <person name="Toyoda A."/>
            <person name="Suzuki Y."/>
            <person name="Arimoto A."/>
            <person name="Ishii H."/>
            <person name="Satoh N."/>
            <person name="Nishiyama T."/>
            <person name="Hasebe M."/>
            <person name="Maruyama T."/>
            <person name="Minagawa J."/>
            <person name="Obokata J."/>
            <person name="Shigenobu S."/>
        </authorList>
    </citation>
    <scope>NUCLEOTIDE SEQUENCE [LARGE SCALE GENOMIC DNA]</scope>
</reference>
<protein>
    <submittedName>
        <fullName evidence="1">Protein wnt</fullName>
    </submittedName>
</protein>
<accession>A0AAV4DTK6</accession>
<dbReference type="EMBL" id="BLXT01008305">
    <property type="protein sequence ID" value="GFO47347.1"/>
    <property type="molecule type" value="Genomic_DNA"/>
</dbReference>
<dbReference type="Proteomes" id="UP000735302">
    <property type="component" value="Unassembled WGS sequence"/>
</dbReference>
<evidence type="ECO:0000313" key="2">
    <source>
        <dbReference type="Proteomes" id="UP000735302"/>
    </source>
</evidence>
<dbReference type="AlphaFoldDB" id="A0AAV4DTK6"/>
<comment type="caution">
    <text evidence="1">The sequence shown here is derived from an EMBL/GenBank/DDBJ whole genome shotgun (WGS) entry which is preliminary data.</text>
</comment>
<sequence>MSQGAQSLHISGAKVAADIQMDANASNALQHLKQQLLTYQIDNKKLSDQLNCLVSLIKRSWTGDKHALVHLSNIVGMEPPHYLNNFRSQDGSMARPNSQMCKSAPLSKVINILVNIITVSNDFYPLIIHSCELF</sequence>
<keyword evidence="2" id="KW-1185">Reference proteome</keyword>
<evidence type="ECO:0000313" key="1">
    <source>
        <dbReference type="EMBL" id="GFO47347.1"/>
    </source>
</evidence>